<dbReference type="Gene3D" id="3.90.226.30">
    <property type="match status" value="1"/>
</dbReference>
<dbReference type="InterPro" id="IPR043166">
    <property type="entry name" value="LarA-like_C"/>
</dbReference>
<reference evidence="3" key="1">
    <citation type="submission" date="2022-12" db="EMBL/GenBank/DDBJ databases">
        <authorList>
            <person name="Wang J."/>
        </authorList>
    </citation>
    <scope>NUCLEOTIDE SEQUENCE</scope>
    <source>
        <strain evidence="3">HY-45-18</strain>
    </source>
</reference>
<organism evidence="3 4">
    <name type="scientific">Clostridium aestuarii</name>
    <dbReference type="NCBI Taxonomy" id="338193"/>
    <lineage>
        <taxon>Bacteria</taxon>
        <taxon>Bacillati</taxon>
        <taxon>Bacillota</taxon>
        <taxon>Clostridia</taxon>
        <taxon>Eubacteriales</taxon>
        <taxon>Clostridiaceae</taxon>
        <taxon>Clostridium</taxon>
    </lineage>
</organism>
<dbReference type="Gene3D" id="3.40.50.11440">
    <property type="match status" value="1"/>
</dbReference>
<dbReference type="InterPro" id="IPR048068">
    <property type="entry name" value="LarA-like"/>
</dbReference>
<dbReference type="Pfam" id="PF21113">
    <property type="entry name" value="LarA_C"/>
    <property type="match status" value="1"/>
</dbReference>
<dbReference type="InterPro" id="IPR018657">
    <property type="entry name" value="LarA-like_N"/>
</dbReference>
<dbReference type="PANTHER" id="PTHR33171">
    <property type="entry name" value="LAR_N DOMAIN-CONTAINING PROTEIN"/>
    <property type="match status" value="1"/>
</dbReference>
<protein>
    <submittedName>
        <fullName evidence="3">Nickel-dependent lactate racemase</fullName>
    </submittedName>
</protein>
<dbReference type="InterPro" id="IPR048520">
    <property type="entry name" value="LarA_C"/>
</dbReference>
<accession>A0ABT4D3E9</accession>
<sequence length="423" mass="47056">MKKHYLKYGEKTFEINLSEKNVLQELHSKQVSPISNLEKELNNLLDNPIDSKPFNEIFMKNDKIVIVVSDITRLWLQTIKFLPIVVKRLNNIGISDKNITILIANGTHRTQTDEELIKIVSKDLFERLEIVEHSSNTSTIVLGKTSRNTEVSINKLLLDRKVILTGGIVHHLMAGFGGGRKSILPGVVSKKTIFQNHLHALDPKNDRSNPLIGVGVTKENPINLDMIEAAQMINPDFLINSIVDTKGNILKLAVGNWLSAWEQGCNWANEIFGVPINEKADLVITSCGGYPKDISLYQSTKSLFNAALAVKPGGTILLFAECRDGAGADTFFNWINPLKENKLYEELKSNFTIAGYIFYAAVEIAKKLNIILVSSIKPELVKPMGIKSTNNIDEALSLAGIHDKDKKVIVMPYGGNTIPLYKK</sequence>
<evidence type="ECO:0000313" key="4">
    <source>
        <dbReference type="Proteomes" id="UP001078443"/>
    </source>
</evidence>
<gene>
    <name evidence="3" type="primary">larA</name>
    <name evidence="3" type="ORF">OW763_09465</name>
</gene>
<name>A0ABT4D3E9_9CLOT</name>
<proteinExistence type="predicted"/>
<dbReference type="NCBIfam" id="NF033504">
    <property type="entry name" value="Ni_dep_LarA"/>
    <property type="match status" value="1"/>
</dbReference>
<comment type="caution">
    <text evidence="3">The sequence shown here is derived from an EMBL/GenBank/DDBJ whole genome shotgun (WGS) entry which is preliminary data.</text>
</comment>
<keyword evidence="4" id="KW-1185">Reference proteome</keyword>
<feature type="domain" description="Lactate racemase C-terminal" evidence="2">
    <location>
        <begin position="278"/>
        <end position="414"/>
    </location>
</feature>
<dbReference type="InterPro" id="IPR047926">
    <property type="entry name" value="Ni_dep_LarA"/>
</dbReference>
<evidence type="ECO:0000259" key="2">
    <source>
        <dbReference type="Pfam" id="PF21113"/>
    </source>
</evidence>
<evidence type="ECO:0000259" key="1">
    <source>
        <dbReference type="Pfam" id="PF09861"/>
    </source>
</evidence>
<feature type="domain" description="LarA-like N-terminal" evidence="1">
    <location>
        <begin position="8"/>
        <end position="204"/>
    </location>
</feature>
<dbReference type="RefSeq" id="WP_268040873.1">
    <property type="nucleotide sequence ID" value="NZ_JAPQER010000003.1"/>
</dbReference>
<dbReference type="PANTHER" id="PTHR33171:SF17">
    <property type="entry name" value="LARA-LIKE N-TERMINAL DOMAIN-CONTAINING PROTEIN"/>
    <property type="match status" value="1"/>
</dbReference>
<dbReference type="Pfam" id="PF09861">
    <property type="entry name" value="Lar_N"/>
    <property type="match status" value="1"/>
</dbReference>
<dbReference type="Proteomes" id="UP001078443">
    <property type="component" value="Unassembled WGS sequence"/>
</dbReference>
<dbReference type="EMBL" id="JAPQER010000003">
    <property type="protein sequence ID" value="MCY6484568.1"/>
    <property type="molecule type" value="Genomic_DNA"/>
</dbReference>
<evidence type="ECO:0000313" key="3">
    <source>
        <dbReference type="EMBL" id="MCY6484568.1"/>
    </source>
</evidence>